<dbReference type="InterPro" id="IPR029058">
    <property type="entry name" value="AB_hydrolase_fold"/>
</dbReference>
<reference evidence="3" key="1">
    <citation type="submission" date="2021-02" db="EMBL/GenBank/DDBJ databases">
        <title>Genome-Resolved Metagenomics of a Microbial Community Performing Photosynthetic Biological Nutrient Removal.</title>
        <authorList>
            <person name="Mcdaniel E.A."/>
        </authorList>
    </citation>
    <scope>NUCLEOTIDE SEQUENCE</scope>
    <source>
        <strain evidence="3">UWPOB_OBS1</strain>
    </source>
</reference>
<evidence type="ECO:0000256" key="1">
    <source>
        <dbReference type="SAM" id="Phobius"/>
    </source>
</evidence>
<dbReference type="InterPro" id="IPR022742">
    <property type="entry name" value="Hydrolase_4"/>
</dbReference>
<name>A0A8J7TMH2_9BACT</name>
<organism evidence="3 4">
    <name type="scientific">Candidatus Obscuribacter phosphatis</name>
    <dbReference type="NCBI Taxonomy" id="1906157"/>
    <lineage>
        <taxon>Bacteria</taxon>
        <taxon>Bacillati</taxon>
        <taxon>Candidatus Melainabacteria</taxon>
        <taxon>Candidatus Obscuribacterales</taxon>
        <taxon>Candidatus Obscuribacteraceae</taxon>
        <taxon>Candidatus Obscuribacter</taxon>
    </lineage>
</organism>
<evidence type="ECO:0000313" key="3">
    <source>
        <dbReference type="EMBL" id="MBN8662170.1"/>
    </source>
</evidence>
<keyword evidence="1" id="KW-1133">Transmembrane helix</keyword>
<keyword evidence="1" id="KW-0472">Membrane</keyword>
<dbReference type="AlphaFoldDB" id="A0A8J7TMH2"/>
<dbReference type="EMBL" id="JAFLCK010000032">
    <property type="protein sequence ID" value="MBN8662170.1"/>
    <property type="molecule type" value="Genomic_DNA"/>
</dbReference>
<dbReference type="GO" id="GO:0016787">
    <property type="term" value="F:hydrolase activity"/>
    <property type="evidence" value="ECO:0007669"/>
    <property type="project" value="UniProtKB-KW"/>
</dbReference>
<dbReference type="Proteomes" id="UP000664277">
    <property type="component" value="Unassembled WGS sequence"/>
</dbReference>
<evidence type="ECO:0000259" key="2">
    <source>
        <dbReference type="Pfam" id="PF12146"/>
    </source>
</evidence>
<accession>A0A8J7TMH2</accession>
<feature type="domain" description="Serine aminopeptidase S33" evidence="2">
    <location>
        <begin position="114"/>
        <end position="244"/>
    </location>
</feature>
<dbReference type="Pfam" id="PF12146">
    <property type="entry name" value="Hydrolase_4"/>
    <property type="match status" value="1"/>
</dbReference>
<feature type="transmembrane region" description="Helical" evidence="1">
    <location>
        <begin position="41"/>
        <end position="60"/>
    </location>
</feature>
<dbReference type="Gene3D" id="3.40.50.1820">
    <property type="entry name" value="alpha/beta hydrolase"/>
    <property type="match status" value="1"/>
</dbReference>
<keyword evidence="3" id="KW-0378">Hydrolase</keyword>
<sequence>MKAAPPMQEFAAMFWNDLTCAFSLNQWRNCLQKLSKVNRRVLFSNLVAIIPQIAVFYALLSPAVASPLYNKILFYPSKEHAFAVESLAGIAKENIFIASGGEKLNAWLFDKTGAKGTVLISHGNAGNISHRIPIIEYFLSQNFSVLAYDYQGYGLSTGEPGIDKICQDGLAAYDYLSKERKIPPEKIVLFGESLGGGVSAHIAGNREAAAIVLQSTFSSLPHVARSKMLLMRAYPNFLFPKNKMDSAKILAGAHPPLLIIHGTGDGIIPCKESKLIYEKAAEPKKLLLIEGGGHNDLFYEYKDETLKGLSEFLKNGF</sequence>
<comment type="caution">
    <text evidence="3">The sequence shown here is derived from an EMBL/GenBank/DDBJ whole genome shotgun (WGS) entry which is preliminary data.</text>
</comment>
<keyword evidence="1" id="KW-0812">Transmembrane</keyword>
<gene>
    <name evidence="3" type="ORF">J0M35_17510</name>
</gene>
<evidence type="ECO:0000313" key="4">
    <source>
        <dbReference type="Proteomes" id="UP000664277"/>
    </source>
</evidence>
<dbReference type="SUPFAM" id="SSF53474">
    <property type="entry name" value="alpha/beta-Hydrolases"/>
    <property type="match status" value="1"/>
</dbReference>
<proteinExistence type="predicted"/>
<dbReference type="PANTHER" id="PTHR12277:SF81">
    <property type="entry name" value="PROTEIN ABHD13"/>
    <property type="match status" value="1"/>
</dbReference>
<protein>
    <submittedName>
        <fullName evidence="3">Alpha/beta hydrolase</fullName>
    </submittedName>
</protein>
<dbReference type="PANTHER" id="PTHR12277">
    <property type="entry name" value="ALPHA/BETA HYDROLASE DOMAIN-CONTAINING PROTEIN"/>
    <property type="match status" value="1"/>
</dbReference>